<accession>A0A0R1XEP8</accession>
<evidence type="ECO:0000256" key="2">
    <source>
        <dbReference type="ARBA" id="ARBA00022801"/>
    </source>
</evidence>
<evidence type="ECO:0000256" key="1">
    <source>
        <dbReference type="ARBA" id="ARBA00010838"/>
    </source>
</evidence>
<evidence type="ECO:0000313" key="8">
    <source>
        <dbReference type="Proteomes" id="UP000050949"/>
    </source>
</evidence>
<proteinExistence type="inferred from homology"/>
<evidence type="ECO:0000256" key="3">
    <source>
        <dbReference type="ARBA" id="ARBA00023295"/>
    </source>
</evidence>
<dbReference type="GO" id="GO:0008422">
    <property type="term" value="F:beta-glucosidase activity"/>
    <property type="evidence" value="ECO:0007669"/>
    <property type="project" value="TreeGrafter"/>
</dbReference>
<gene>
    <name evidence="7" type="ORF">FC91_GL002117</name>
</gene>
<dbReference type="GO" id="GO:0016052">
    <property type="term" value="P:carbohydrate catabolic process"/>
    <property type="evidence" value="ECO:0007669"/>
    <property type="project" value="TreeGrafter"/>
</dbReference>
<dbReference type="AlphaFoldDB" id="A0A0R1XEP8"/>
<dbReference type="PRINTS" id="PR00131">
    <property type="entry name" value="GLHYDRLASE1"/>
</dbReference>
<dbReference type="InterPro" id="IPR033132">
    <property type="entry name" value="GH_1_N_CS"/>
</dbReference>
<dbReference type="PATRIC" id="fig|1122147.4.peg.2190"/>
<dbReference type="GO" id="GO:0005829">
    <property type="term" value="C:cytosol"/>
    <property type="evidence" value="ECO:0007669"/>
    <property type="project" value="TreeGrafter"/>
</dbReference>
<dbReference type="Pfam" id="PF00232">
    <property type="entry name" value="Glyco_hydro_1"/>
    <property type="match status" value="1"/>
</dbReference>
<sequence>MYKTDIPTTFPKDFLWGGATAANQVEGGWNLDGKGLTTAEVVQKATDRLHFRRTPVTADSIAVAVADKTDTLYPKRRGIDFYHHYQEDIALFAEMGFKAFRLSISWARIFPKGDDAEPNEAGLRFYDAVFAECRRHGIEPVVTISHFETPLGLTLKQNGWASRATIEAFLRYTAVLFNRYKGIVKYWLTFNEINAIQNGTTGTGAVDADLPLAEKAQLRFQALHHQFVASARAVQQAHAIDPAAKVGCMLARMQTYPKTADPEDVRAAQFADQLNLFYTDVQARGEYPEYMNRFFSENRVQLVLAPDDEEILRQGTVDFISFSYYMSMVASPALNVTQFQEGFALGEKNPYLPASAWGWQIDPVGLRISLNEMWDRYRLPLFVVENGLGAEDEVTTDGKIHDDYRIDYLRGHIAQMKEAIRDGVQLMGYTTWGPIDLISASTSEMSKRYGFIYVDQDDDGNGTLARLRKDSFYWYQQVIQSNGENLA</sequence>
<comment type="caution">
    <text evidence="7">The sequence shown here is derived from an EMBL/GenBank/DDBJ whole genome shotgun (WGS) entry which is preliminary data.</text>
</comment>
<dbReference type="Gene3D" id="3.20.20.80">
    <property type="entry name" value="Glycosidases"/>
    <property type="match status" value="1"/>
</dbReference>
<evidence type="ECO:0000256" key="4">
    <source>
        <dbReference type="PROSITE-ProRule" id="PRU10055"/>
    </source>
</evidence>
<keyword evidence="3 6" id="KW-0326">Glycosidase</keyword>
<name>A0A0R1XEP8_9LACO</name>
<organism evidence="7 8">
    <name type="scientific">Schleiferilactobacillus harbinensis DSM 16991</name>
    <dbReference type="NCBI Taxonomy" id="1122147"/>
    <lineage>
        <taxon>Bacteria</taxon>
        <taxon>Bacillati</taxon>
        <taxon>Bacillota</taxon>
        <taxon>Bacilli</taxon>
        <taxon>Lactobacillales</taxon>
        <taxon>Lactobacillaceae</taxon>
        <taxon>Schleiferilactobacillus</taxon>
    </lineage>
</organism>
<dbReference type="FunFam" id="3.20.20.80:FF:000004">
    <property type="entry name" value="Beta-glucosidase 6-phospho-beta-glucosidase"/>
    <property type="match status" value="1"/>
</dbReference>
<dbReference type="Proteomes" id="UP000050949">
    <property type="component" value="Unassembled WGS sequence"/>
</dbReference>
<protein>
    <submittedName>
        <fullName evidence="7">6-phospho-beta-glucosidase</fullName>
    </submittedName>
</protein>
<comment type="similarity">
    <text evidence="1 5">Belongs to the glycosyl hydrolase 1 family.</text>
</comment>
<evidence type="ECO:0000256" key="6">
    <source>
        <dbReference type="RuleBase" id="RU004468"/>
    </source>
</evidence>
<dbReference type="EMBL" id="AZFW01000036">
    <property type="protein sequence ID" value="KRM28157.1"/>
    <property type="molecule type" value="Genomic_DNA"/>
</dbReference>
<dbReference type="SUPFAM" id="SSF51445">
    <property type="entry name" value="(Trans)glycosidases"/>
    <property type="match status" value="1"/>
</dbReference>
<dbReference type="PROSITE" id="PS00572">
    <property type="entry name" value="GLYCOSYL_HYDROL_F1_1"/>
    <property type="match status" value="1"/>
</dbReference>
<dbReference type="InterPro" id="IPR017853">
    <property type="entry name" value="GH"/>
</dbReference>
<dbReference type="PROSITE" id="PS00653">
    <property type="entry name" value="GLYCOSYL_HYDROL_F1_2"/>
    <property type="match status" value="1"/>
</dbReference>
<dbReference type="InterPro" id="IPR018120">
    <property type="entry name" value="Glyco_hydro_1_AS"/>
</dbReference>
<reference evidence="7 8" key="1">
    <citation type="journal article" date="2015" name="Genome Announc.">
        <title>Expanding the biotechnology potential of lactobacilli through comparative genomics of 213 strains and associated genera.</title>
        <authorList>
            <person name="Sun Z."/>
            <person name="Harris H.M."/>
            <person name="McCann A."/>
            <person name="Guo C."/>
            <person name="Argimon S."/>
            <person name="Zhang W."/>
            <person name="Yang X."/>
            <person name="Jeffery I.B."/>
            <person name="Cooney J.C."/>
            <person name="Kagawa T.F."/>
            <person name="Liu W."/>
            <person name="Song Y."/>
            <person name="Salvetti E."/>
            <person name="Wrobel A."/>
            <person name="Rasinkangas P."/>
            <person name="Parkhill J."/>
            <person name="Rea M.C."/>
            <person name="O'Sullivan O."/>
            <person name="Ritari J."/>
            <person name="Douillard F.P."/>
            <person name="Paul Ross R."/>
            <person name="Yang R."/>
            <person name="Briner A.E."/>
            <person name="Felis G.E."/>
            <person name="de Vos W.M."/>
            <person name="Barrangou R."/>
            <person name="Klaenhammer T.R."/>
            <person name="Caufield P.W."/>
            <person name="Cui Y."/>
            <person name="Zhang H."/>
            <person name="O'Toole P.W."/>
        </authorList>
    </citation>
    <scope>NUCLEOTIDE SEQUENCE [LARGE SCALE GENOMIC DNA]</scope>
    <source>
        <strain evidence="7 8">DSM 16991</strain>
    </source>
</reference>
<keyword evidence="2 6" id="KW-0378">Hydrolase</keyword>
<evidence type="ECO:0000313" key="7">
    <source>
        <dbReference type="EMBL" id="KRM28157.1"/>
    </source>
</evidence>
<dbReference type="PANTHER" id="PTHR10353:SF122">
    <property type="entry name" value="6-PHOSPHO-BETA-GLUCOSIDASE ASCB-RELATED"/>
    <property type="match status" value="1"/>
</dbReference>
<dbReference type="RefSeq" id="WP_027828606.1">
    <property type="nucleotide sequence ID" value="NZ_AUEH01000024.1"/>
</dbReference>
<evidence type="ECO:0000256" key="5">
    <source>
        <dbReference type="RuleBase" id="RU003690"/>
    </source>
</evidence>
<dbReference type="InterPro" id="IPR001360">
    <property type="entry name" value="Glyco_hydro_1"/>
</dbReference>
<dbReference type="OrthoDB" id="1688691at2"/>
<dbReference type="PANTHER" id="PTHR10353">
    <property type="entry name" value="GLYCOSYL HYDROLASE"/>
    <property type="match status" value="1"/>
</dbReference>
<dbReference type="eggNOG" id="COG2723">
    <property type="taxonomic scope" value="Bacteria"/>
</dbReference>
<feature type="active site" description="Nucleophile" evidence="4">
    <location>
        <position position="385"/>
    </location>
</feature>